<feature type="transmembrane region" description="Helical" evidence="1">
    <location>
        <begin position="89"/>
        <end position="114"/>
    </location>
</feature>
<keyword evidence="1" id="KW-1133">Transmembrane helix</keyword>
<proteinExistence type="predicted"/>
<gene>
    <name evidence="2" type="ordered locus">LEPBI_I2797</name>
</gene>
<keyword evidence="1" id="KW-0472">Membrane</keyword>
<evidence type="ECO:0000313" key="2">
    <source>
        <dbReference type="EMBL" id="ABZ98874.1"/>
    </source>
</evidence>
<dbReference type="STRING" id="456481.LEPBI_I2797"/>
<evidence type="ECO:0000313" key="3">
    <source>
        <dbReference type="Proteomes" id="UP000001847"/>
    </source>
</evidence>
<dbReference type="HOGENOM" id="CLU_094589_0_0_12"/>
<organism evidence="2 3">
    <name type="scientific">Leptospira biflexa serovar Patoc (strain Patoc 1 / ATCC 23582 / Paris)</name>
    <dbReference type="NCBI Taxonomy" id="456481"/>
    <lineage>
        <taxon>Bacteria</taxon>
        <taxon>Pseudomonadati</taxon>
        <taxon>Spirochaetota</taxon>
        <taxon>Spirochaetia</taxon>
        <taxon>Leptospirales</taxon>
        <taxon>Leptospiraceae</taxon>
        <taxon>Leptospira</taxon>
    </lineage>
</organism>
<dbReference type="Proteomes" id="UP000001847">
    <property type="component" value="Chromosome I"/>
</dbReference>
<evidence type="ECO:0008006" key="4">
    <source>
        <dbReference type="Google" id="ProtNLM"/>
    </source>
</evidence>
<feature type="transmembrane region" description="Helical" evidence="1">
    <location>
        <begin position="181"/>
        <end position="204"/>
    </location>
</feature>
<name>B0SNA7_LEPBP</name>
<dbReference type="RefSeq" id="WP_012389734.1">
    <property type="nucleotide sequence ID" value="NC_010602.1"/>
</dbReference>
<sequence>MIKETIKWNRTIGMVLILIPILIQIPYTILIIQFQYPEILRKPTEVILREFHHGGSSFIWTWWFFGISGLPLIFGYLHLYLNTKQFSPLLSLSAVIFGIVSLFFQLIGLLRWVFVVPILSNVWMDPNSSEMIKQAALLNFQTIHHLFGVLIGEHLGQLFTILWMFLVSLMSWKHQIFPKWISVFGIVSSFIYTLAQWELFSLVVPEVGEIPFAGLIGSLSWLFWMVMMGIQMIKKNVDQIPN</sequence>
<feature type="transmembrane region" description="Helical" evidence="1">
    <location>
        <begin position="210"/>
        <end position="230"/>
    </location>
</feature>
<keyword evidence="3" id="KW-1185">Reference proteome</keyword>
<dbReference type="OrthoDB" id="326446at2"/>
<keyword evidence="1" id="KW-0812">Transmembrane</keyword>
<feature type="transmembrane region" description="Helical" evidence="1">
    <location>
        <begin position="56"/>
        <end position="77"/>
    </location>
</feature>
<accession>B0SNA7</accession>
<feature type="transmembrane region" description="Helical" evidence="1">
    <location>
        <begin position="12"/>
        <end position="36"/>
    </location>
</feature>
<dbReference type="EMBL" id="CP000786">
    <property type="protein sequence ID" value="ABZ98874.1"/>
    <property type="molecule type" value="Genomic_DNA"/>
</dbReference>
<evidence type="ECO:0000256" key="1">
    <source>
        <dbReference type="SAM" id="Phobius"/>
    </source>
</evidence>
<dbReference type="KEGG" id="lbi:LEPBI_I2797"/>
<dbReference type="AlphaFoldDB" id="B0SNA7"/>
<protein>
    <recommendedName>
        <fullName evidence="4">DUF4386 domain-containing protein</fullName>
    </recommendedName>
</protein>
<reference evidence="2 3" key="1">
    <citation type="journal article" date="2008" name="PLoS ONE">
        <title>Genome sequence of the saprophyte Leptospira biflexa provides insights into the evolution of Leptospira and the pathogenesis of leptospirosis.</title>
        <authorList>
            <person name="Picardeau M."/>
            <person name="Bulach D.M."/>
            <person name="Bouchier C."/>
            <person name="Zuerner R.L."/>
            <person name="Zidane N."/>
            <person name="Wilson P.J."/>
            <person name="Creno S."/>
            <person name="Kuczek E.S."/>
            <person name="Bommezzadri S."/>
            <person name="Davis J.C."/>
            <person name="McGrath A."/>
            <person name="Johnson M.J."/>
            <person name="Boursaux-Eude C."/>
            <person name="Seemann T."/>
            <person name="Rouy Z."/>
            <person name="Coppel R.L."/>
            <person name="Rood J.I."/>
            <person name="Lajus A."/>
            <person name="Davies J.K."/>
            <person name="Medigue C."/>
            <person name="Adler B."/>
        </authorList>
    </citation>
    <scope>NUCLEOTIDE SEQUENCE [LARGE SCALE GENOMIC DNA]</scope>
    <source>
        <strain evidence="3">Patoc 1 / ATCC 23582 / Paris</strain>
    </source>
</reference>
<feature type="transmembrane region" description="Helical" evidence="1">
    <location>
        <begin position="146"/>
        <end position="169"/>
    </location>
</feature>
<dbReference type="InterPro" id="IPR025495">
    <property type="entry name" value="DUF4386"/>
</dbReference>
<dbReference type="Pfam" id="PF14329">
    <property type="entry name" value="DUF4386"/>
    <property type="match status" value="1"/>
</dbReference>
<dbReference type="BioCyc" id="LBIF456481:LEPBI_RS13750-MONOMER"/>